<keyword evidence="2" id="KW-0732">Signal</keyword>
<dbReference type="EMBL" id="ML978197">
    <property type="protein sequence ID" value="KAF2029708.1"/>
    <property type="molecule type" value="Genomic_DNA"/>
</dbReference>
<evidence type="ECO:0000256" key="1">
    <source>
        <dbReference type="SAM" id="Phobius"/>
    </source>
</evidence>
<keyword evidence="1" id="KW-1133">Transmembrane helix</keyword>
<feature type="signal peptide" evidence="2">
    <location>
        <begin position="1"/>
        <end position="23"/>
    </location>
</feature>
<accession>A0A9P4H7T6</accession>
<dbReference type="AlphaFoldDB" id="A0A9P4H7T6"/>
<name>A0A9P4H7T6_9PLEO</name>
<proteinExistence type="predicted"/>
<organism evidence="3 4">
    <name type="scientific">Setomelanomma holmii</name>
    <dbReference type="NCBI Taxonomy" id="210430"/>
    <lineage>
        <taxon>Eukaryota</taxon>
        <taxon>Fungi</taxon>
        <taxon>Dikarya</taxon>
        <taxon>Ascomycota</taxon>
        <taxon>Pezizomycotina</taxon>
        <taxon>Dothideomycetes</taxon>
        <taxon>Pleosporomycetidae</taxon>
        <taxon>Pleosporales</taxon>
        <taxon>Pleosporineae</taxon>
        <taxon>Phaeosphaeriaceae</taxon>
        <taxon>Setomelanomma</taxon>
    </lineage>
</organism>
<evidence type="ECO:0000313" key="4">
    <source>
        <dbReference type="Proteomes" id="UP000799777"/>
    </source>
</evidence>
<reference evidence="3" key="1">
    <citation type="journal article" date="2020" name="Stud. Mycol.">
        <title>101 Dothideomycetes genomes: a test case for predicting lifestyles and emergence of pathogens.</title>
        <authorList>
            <person name="Haridas S."/>
            <person name="Albert R."/>
            <person name="Binder M."/>
            <person name="Bloem J."/>
            <person name="Labutti K."/>
            <person name="Salamov A."/>
            <person name="Andreopoulos B."/>
            <person name="Baker S."/>
            <person name="Barry K."/>
            <person name="Bills G."/>
            <person name="Bluhm B."/>
            <person name="Cannon C."/>
            <person name="Castanera R."/>
            <person name="Culley D."/>
            <person name="Daum C."/>
            <person name="Ezra D."/>
            <person name="Gonzalez J."/>
            <person name="Henrissat B."/>
            <person name="Kuo A."/>
            <person name="Liang C."/>
            <person name="Lipzen A."/>
            <person name="Lutzoni F."/>
            <person name="Magnuson J."/>
            <person name="Mondo S."/>
            <person name="Nolan M."/>
            <person name="Ohm R."/>
            <person name="Pangilinan J."/>
            <person name="Park H.-J."/>
            <person name="Ramirez L."/>
            <person name="Alfaro M."/>
            <person name="Sun H."/>
            <person name="Tritt A."/>
            <person name="Yoshinaga Y."/>
            <person name="Zwiers L.-H."/>
            <person name="Turgeon B."/>
            <person name="Goodwin S."/>
            <person name="Spatafora J."/>
            <person name="Crous P."/>
            <person name="Grigoriev I."/>
        </authorList>
    </citation>
    <scope>NUCLEOTIDE SEQUENCE</scope>
    <source>
        <strain evidence="3">CBS 110217</strain>
    </source>
</reference>
<dbReference type="Proteomes" id="UP000799777">
    <property type="component" value="Unassembled WGS sequence"/>
</dbReference>
<evidence type="ECO:0000313" key="3">
    <source>
        <dbReference type="EMBL" id="KAF2029708.1"/>
    </source>
</evidence>
<evidence type="ECO:0000256" key="2">
    <source>
        <dbReference type="SAM" id="SignalP"/>
    </source>
</evidence>
<keyword evidence="1" id="KW-0812">Transmembrane</keyword>
<sequence length="181" mass="19848">MKLSDIFHRTLLIIALLLDPGCAALPPLPPNPPDLEAIAPSRSSEQNTLVSMTAIIDAPFWSQSRTWSSPLPKLIIIEPATTTDVRSNSSSRLSPPILIIPTPSSAPATTPTHGNDPDVIPVDMKHVGPIAGLWIVVSLSIAVFLGWLGWEVYGDIEEMIWRRRVLADRSLLHGSHWEDEQ</sequence>
<keyword evidence="1" id="KW-0472">Membrane</keyword>
<gene>
    <name evidence="3" type="ORF">EK21DRAFT_112578</name>
</gene>
<protein>
    <submittedName>
        <fullName evidence="3">Uncharacterized protein</fullName>
    </submittedName>
</protein>
<feature type="chain" id="PRO_5040464591" evidence="2">
    <location>
        <begin position="24"/>
        <end position="181"/>
    </location>
</feature>
<dbReference type="OrthoDB" id="10632234at2759"/>
<comment type="caution">
    <text evidence="3">The sequence shown here is derived from an EMBL/GenBank/DDBJ whole genome shotgun (WGS) entry which is preliminary data.</text>
</comment>
<keyword evidence="4" id="KW-1185">Reference proteome</keyword>
<feature type="transmembrane region" description="Helical" evidence="1">
    <location>
        <begin position="131"/>
        <end position="153"/>
    </location>
</feature>